<dbReference type="EMBL" id="BGZK01000111">
    <property type="protein sequence ID" value="GBP19787.1"/>
    <property type="molecule type" value="Genomic_DNA"/>
</dbReference>
<organism evidence="2 3">
    <name type="scientific">Eumeta variegata</name>
    <name type="common">Bagworm moth</name>
    <name type="synonym">Eumeta japonica</name>
    <dbReference type="NCBI Taxonomy" id="151549"/>
    <lineage>
        <taxon>Eukaryota</taxon>
        <taxon>Metazoa</taxon>
        <taxon>Ecdysozoa</taxon>
        <taxon>Arthropoda</taxon>
        <taxon>Hexapoda</taxon>
        <taxon>Insecta</taxon>
        <taxon>Pterygota</taxon>
        <taxon>Neoptera</taxon>
        <taxon>Endopterygota</taxon>
        <taxon>Lepidoptera</taxon>
        <taxon>Glossata</taxon>
        <taxon>Ditrysia</taxon>
        <taxon>Tineoidea</taxon>
        <taxon>Psychidae</taxon>
        <taxon>Oiketicinae</taxon>
        <taxon>Eumeta</taxon>
    </lineage>
</organism>
<evidence type="ECO:0000313" key="2">
    <source>
        <dbReference type="EMBL" id="GBP19787.1"/>
    </source>
</evidence>
<feature type="compositionally biased region" description="Basic and acidic residues" evidence="1">
    <location>
        <begin position="78"/>
        <end position="99"/>
    </location>
</feature>
<feature type="region of interest" description="Disordered" evidence="1">
    <location>
        <begin position="72"/>
        <end position="113"/>
    </location>
</feature>
<evidence type="ECO:0000256" key="1">
    <source>
        <dbReference type="SAM" id="MobiDB-lite"/>
    </source>
</evidence>
<dbReference type="Proteomes" id="UP000299102">
    <property type="component" value="Unassembled WGS sequence"/>
</dbReference>
<protein>
    <submittedName>
        <fullName evidence="2">Uncharacterized protein</fullName>
    </submittedName>
</protein>
<gene>
    <name evidence="2" type="ORF">EVAR_8948_1</name>
</gene>
<proteinExistence type="predicted"/>
<sequence>MIKRTTNKSMIIVFHCTRCRSVHVCSTVITSGLESLDIYSYPKTTTNAVDVELSVTQLDPLALRKDKCGSGRGAAHWRPTDAEATHARWRSDTAAEDYRGGTGPGTRPAGPRLRRVTRNVFATRTGI</sequence>
<name>A0A4C1U0R1_EUMVA</name>
<dbReference type="AlphaFoldDB" id="A0A4C1U0R1"/>
<comment type="caution">
    <text evidence="2">The sequence shown here is derived from an EMBL/GenBank/DDBJ whole genome shotgun (WGS) entry which is preliminary data.</text>
</comment>
<evidence type="ECO:0000313" key="3">
    <source>
        <dbReference type="Proteomes" id="UP000299102"/>
    </source>
</evidence>
<keyword evidence="3" id="KW-1185">Reference proteome</keyword>
<reference evidence="2 3" key="1">
    <citation type="journal article" date="2019" name="Commun. Biol.">
        <title>The bagworm genome reveals a unique fibroin gene that provides high tensile strength.</title>
        <authorList>
            <person name="Kono N."/>
            <person name="Nakamura H."/>
            <person name="Ohtoshi R."/>
            <person name="Tomita M."/>
            <person name="Numata K."/>
            <person name="Arakawa K."/>
        </authorList>
    </citation>
    <scope>NUCLEOTIDE SEQUENCE [LARGE SCALE GENOMIC DNA]</scope>
</reference>
<accession>A0A4C1U0R1</accession>